<feature type="region of interest" description="Disordered" evidence="1">
    <location>
        <begin position="1"/>
        <end position="88"/>
    </location>
</feature>
<evidence type="ECO:0000256" key="1">
    <source>
        <dbReference type="SAM" id="MobiDB-lite"/>
    </source>
</evidence>
<feature type="non-terminal residue" evidence="2">
    <location>
        <position position="1"/>
    </location>
</feature>
<protein>
    <submittedName>
        <fullName evidence="2">Uncharacterized protein</fullName>
    </submittedName>
</protein>
<sequence length="88" mass="9411">TGARSGSSRDHTQSSTQEQGQEQAGIIHRAADRNKVRIKPGSYTEQQTGTRSGSSRVNNRKLARNSGTGGADNNPANTEQSCNPYKGH</sequence>
<feature type="compositionally biased region" description="Low complexity" evidence="1">
    <location>
        <begin position="13"/>
        <end position="25"/>
    </location>
</feature>
<proteinExistence type="predicted"/>
<gene>
    <name evidence="2" type="ORF">SPARVUS_LOCUS11248983</name>
</gene>
<dbReference type="EMBL" id="CATNWA010016316">
    <property type="protein sequence ID" value="CAI9591681.1"/>
    <property type="molecule type" value="Genomic_DNA"/>
</dbReference>
<comment type="caution">
    <text evidence="2">The sequence shown here is derived from an EMBL/GenBank/DDBJ whole genome shotgun (WGS) entry which is preliminary data.</text>
</comment>
<dbReference type="Proteomes" id="UP001162483">
    <property type="component" value="Unassembled WGS sequence"/>
</dbReference>
<keyword evidence="3" id="KW-1185">Reference proteome</keyword>
<name>A0ABN9F6A3_9NEOB</name>
<evidence type="ECO:0000313" key="2">
    <source>
        <dbReference type="EMBL" id="CAI9591681.1"/>
    </source>
</evidence>
<organism evidence="2 3">
    <name type="scientific">Staurois parvus</name>
    <dbReference type="NCBI Taxonomy" id="386267"/>
    <lineage>
        <taxon>Eukaryota</taxon>
        <taxon>Metazoa</taxon>
        <taxon>Chordata</taxon>
        <taxon>Craniata</taxon>
        <taxon>Vertebrata</taxon>
        <taxon>Euteleostomi</taxon>
        <taxon>Amphibia</taxon>
        <taxon>Batrachia</taxon>
        <taxon>Anura</taxon>
        <taxon>Neobatrachia</taxon>
        <taxon>Ranoidea</taxon>
        <taxon>Ranidae</taxon>
        <taxon>Staurois</taxon>
    </lineage>
</organism>
<accession>A0ABN9F6A3</accession>
<evidence type="ECO:0000313" key="3">
    <source>
        <dbReference type="Proteomes" id="UP001162483"/>
    </source>
</evidence>
<reference evidence="2" key="1">
    <citation type="submission" date="2023-05" db="EMBL/GenBank/DDBJ databases">
        <authorList>
            <person name="Stuckert A."/>
        </authorList>
    </citation>
    <scope>NUCLEOTIDE SEQUENCE</scope>
</reference>
<feature type="compositionally biased region" description="Polar residues" evidence="1">
    <location>
        <begin position="74"/>
        <end position="88"/>
    </location>
</feature>
<feature type="compositionally biased region" description="Polar residues" evidence="1">
    <location>
        <begin position="43"/>
        <end position="57"/>
    </location>
</feature>